<accession>A0AAW0JR64</accession>
<dbReference type="Proteomes" id="UP000237347">
    <property type="component" value="Unassembled WGS sequence"/>
</dbReference>
<dbReference type="InterPro" id="IPR046960">
    <property type="entry name" value="PPR_At4g14850-like_plant"/>
</dbReference>
<dbReference type="GO" id="GO:0003723">
    <property type="term" value="F:RNA binding"/>
    <property type="evidence" value="ECO:0007669"/>
    <property type="project" value="InterPro"/>
</dbReference>
<dbReference type="PANTHER" id="PTHR47926:SF347">
    <property type="entry name" value="PENTATRICOPEPTIDE REPEAT-CONTAINING PROTEIN"/>
    <property type="match status" value="1"/>
</dbReference>
<proteinExistence type="predicted"/>
<sequence length="251" mass="28209">MSFPRFFKTNISASNYAFIIPTLPKVQKLRLSSITLHLVRSPSSNRPTSPNFIDLSAVLQGQVSVSHSRLLQIHAQIFQLGAHQDNLIATRLIGHYPLHIALKVFHQLQNPNIFPFNAIIRVLAEKAYCKSLKDLVSAPEFAAENDTLVNVLSACSNLENVKIEKWVTVLSEIGKNFNSKNSGCDAVNIVLIYLYRKWGKIEKSREIFDEIVQNDKRSVLPWNAMIGCICTKWLPYGGLEYFLPNSGGSHS</sequence>
<organism evidence="1 2">
    <name type="scientific">Quercus suber</name>
    <name type="common">Cork oak</name>
    <dbReference type="NCBI Taxonomy" id="58331"/>
    <lineage>
        <taxon>Eukaryota</taxon>
        <taxon>Viridiplantae</taxon>
        <taxon>Streptophyta</taxon>
        <taxon>Embryophyta</taxon>
        <taxon>Tracheophyta</taxon>
        <taxon>Spermatophyta</taxon>
        <taxon>Magnoliopsida</taxon>
        <taxon>eudicotyledons</taxon>
        <taxon>Gunneridae</taxon>
        <taxon>Pentapetalae</taxon>
        <taxon>rosids</taxon>
        <taxon>fabids</taxon>
        <taxon>Fagales</taxon>
        <taxon>Fagaceae</taxon>
        <taxon>Quercus</taxon>
    </lineage>
</organism>
<dbReference type="EMBL" id="PKMF04000481">
    <property type="protein sequence ID" value="KAK7829502.1"/>
    <property type="molecule type" value="Genomic_DNA"/>
</dbReference>
<name>A0AAW0JR64_QUESU</name>
<dbReference type="AlphaFoldDB" id="A0AAW0JR64"/>
<keyword evidence="2" id="KW-1185">Reference proteome</keyword>
<protein>
    <submittedName>
        <fullName evidence="1">Pentatricopeptide repeat-containing protein</fullName>
    </submittedName>
</protein>
<comment type="caution">
    <text evidence="1">The sequence shown here is derived from an EMBL/GenBank/DDBJ whole genome shotgun (WGS) entry which is preliminary data.</text>
</comment>
<dbReference type="PANTHER" id="PTHR47926">
    <property type="entry name" value="PENTATRICOPEPTIDE REPEAT-CONTAINING PROTEIN"/>
    <property type="match status" value="1"/>
</dbReference>
<dbReference type="GO" id="GO:0009451">
    <property type="term" value="P:RNA modification"/>
    <property type="evidence" value="ECO:0007669"/>
    <property type="project" value="InterPro"/>
</dbReference>
<reference evidence="1 2" key="1">
    <citation type="journal article" date="2018" name="Sci. Data">
        <title>The draft genome sequence of cork oak.</title>
        <authorList>
            <person name="Ramos A.M."/>
            <person name="Usie A."/>
            <person name="Barbosa P."/>
            <person name="Barros P.M."/>
            <person name="Capote T."/>
            <person name="Chaves I."/>
            <person name="Simoes F."/>
            <person name="Abreu I."/>
            <person name="Carrasquinho I."/>
            <person name="Faro C."/>
            <person name="Guimaraes J.B."/>
            <person name="Mendonca D."/>
            <person name="Nobrega F."/>
            <person name="Rodrigues L."/>
            <person name="Saibo N.J.M."/>
            <person name="Varela M.C."/>
            <person name="Egas C."/>
            <person name="Matos J."/>
            <person name="Miguel C.M."/>
            <person name="Oliveira M.M."/>
            <person name="Ricardo C.P."/>
            <person name="Goncalves S."/>
        </authorList>
    </citation>
    <scope>NUCLEOTIDE SEQUENCE [LARGE SCALE GENOMIC DNA]</scope>
    <source>
        <strain evidence="2">cv. HL8</strain>
    </source>
</reference>
<evidence type="ECO:0000313" key="2">
    <source>
        <dbReference type="Proteomes" id="UP000237347"/>
    </source>
</evidence>
<evidence type="ECO:0000313" key="1">
    <source>
        <dbReference type="EMBL" id="KAK7829502.1"/>
    </source>
</evidence>
<gene>
    <name evidence="1" type="primary">PCMP-E23_0</name>
    <name evidence="1" type="ORF">CFP56_029060</name>
</gene>